<evidence type="ECO:0000313" key="2">
    <source>
        <dbReference type="EMBL" id="MCY9529776.1"/>
    </source>
</evidence>
<dbReference type="SUPFAM" id="SSF55729">
    <property type="entry name" value="Acyl-CoA N-acyltransferases (Nat)"/>
    <property type="match status" value="1"/>
</dbReference>
<keyword evidence="3" id="KW-1185">Reference proteome</keyword>
<name>A0ABT4EBQ0_PAEAL</name>
<sequence>MNIEITRIARDQKETFLNLYNLYLYDLSEFTLEDPTNSGVFDPTNTYIYLEKDELHPYFIVNDSKIIGFILVCAPPFVPEDVDYTVQELFILKKYRGTNIASITVEKVLGQLSGKISICQLAANQRAVAFWKKYYREHHIDYVETRECIPIDGLEGLQEVISQSFEIQRTC</sequence>
<dbReference type="PROSITE" id="PS51186">
    <property type="entry name" value="GNAT"/>
    <property type="match status" value="1"/>
</dbReference>
<dbReference type="InterPro" id="IPR000182">
    <property type="entry name" value="GNAT_dom"/>
</dbReference>
<keyword evidence="2" id="KW-0808">Transferase</keyword>
<evidence type="ECO:0000313" key="3">
    <source>
        <dbReference type="Proteomes" id="UP001527090"/>
    </source>
</evidence>
<evidence type="ECO:0000259" key="1">
    <source>
        <dbReference type="PROSITE" id="PS51186"/>
    </source>
</evidence>
<gene>
    <name evidence="2" type="ORF">M5X04_10580</name>
</gene>
<organism evidence="2 3">
    <name type="scientific">Paenibacillus alvei</name>
    <name type="common">Bacillus alvei</name>
    <dbReference type="NCBI Taxonomy" id="44250"/>
    <lineage>
        <taxon>Bacteria</taxon>
        <taxon>Bacillati</taxon>
        <taxon>Bacillota</taxon>
        <taxon>Bacilli</taxon>
        <taxon>Bacillales</taxon>
        <taxon>Paenibacillaceae</taxon>
        <taxon>Paenibacillus</taxon>
    </lineage>
</organism>
<dbReference type="EC" id="2.3.1.-" evidence="2"/>
<keyword evidence="2" id="KW-0012">Acyltransferase</keyword>
<accession>A0ABT4EBQ0</accession>
<comment type="caution">
    <text evidence="2">The sequence shown here is derived from an EMBL/GenBank/DDBJ whole genome shotgun (WGS) entry which is preliminary data.</text>
</comment>
<proteinExistence type="predicted"/>
<dbReference type="EMBL" id="JAMDLY010000010">
    <property type="protein sequence ID" value="MCY9529776.1"/>
    <property type="molecule type" value="Genomic_DNA"/>
</dbReference>
<dbReference type="Proteomes" id="UP001527090">
    <property type="component" value="Unassembled WGS sequence"/>
</dbReference>
<dbReference type="Pfam" id="PF00583">
    <property type="entry name" value="Acetyltransf_1"/>
    <property type="match status" value="1"/>
</dbReference>
<dbReference type="Gene3D" id="3.40.630.30">
    <property type="match status" value="1"/>
</dbReference>
<dbReference type="GO" id="GO:0016746">
    <property type="term" value="F:acyltransferase activity"/>
    <property type="evidence" value="ECO:0007669"/>
    <property type="project" value="UniProtKB-KW"/>
</dbReference>
<protein>
    <submittedName>
        <fullName evidence="2">GNAT family N-acetyltransferase</fullName>
        <ecNumber evidence="2">2.3.1.-</ecNumber>
    </submittedName>
</protein>
<dbReference type="InterPro" id="IPR016181">
    <property type="entry name" value="Acyl_CoA_acyltransferase"/>
</dbReference>
<reference evidence="2 3" key="1">
    <citation type="submission" date="2022-05" db="EMBL/GenBank/DDBJ databases">
        <title>Genome Sequencing of Bee-Associated Microbes.</title>
        <authorList>
            <person name="Dunlap C."/>
        </authorList>
    </citation>
    <scope>NUCLEOTIDE SEQUENCE [LARGE SCALE GENOMIC DNA]</scope>
    <source>
        <strain evidence="2 3">NRRL NRS-750</strain>
    </source>
</reference>
<dbReference type="RefSeq" id="WP_028532448.1">
    <property type="nucleotide sequence ID" value="NZ_JAMDLY010000010.1"/>
</dbReference>
<feature type="domain" description="N-acetyltransferase" evidence="1">
    <location>
        <begin position="3"/>
        <end position="152"/>
    </location>
</feature>